<gene>
    <name evidence="2" type="ORF">B0H17DRAFT_1207556</name>
</gene>
<feature type="transmembrane region" description="Helical" evidence="1">
    <location>
        <begin position="30"/>
        <end position="52"/>
    </location>
</feature>
<keyword evidence="1" id="KW-0472">Membrane</keyword>
<comment type="caution">
    <text evidence="2">The sequence shown here is derived from an EMBL/GenBank/DDBJ whole genome shotgun (WGS) entry which is preliminary data.</text>
</comment>
<keyword evidence="1" id="KW-1133">Transmembrane helix</keyword>
<keyword evidence="1" id="KW-0812">Transmembrane</keyword>
<sequence>MANPLTLATAPALRILRLNLLLRVDDSTSFIPWLVSLLAGARGLTDIVLIIYTGRLRAPIVIDWAPVDAVRLNIPGLCRLSLEFLALLLGTEEYSRVMAENAKRGLPGLVEMGVLKWVY</sequence>
<proteinExistence type="predicted"/>
<evidence type="ECO:0000313" key="3">
    <source>
        <dbReference type="Proteomes" id="UP001221757"/>
    </source>
</evidence>
<dbReference type="EMBL" id="JARKIE010000147">
    <property type="protein sequence ID" value="KAJ7675515.1"/>
    <property type="molecule type" value="Genomic_DNA"/>
</dbReference>
<reference evidence="2" key="1">
    <citation type="submission" date="2023-03" db="EMBL/GenBank/DDBJ databases">
        <title>Massive genome expansion in bonnet fungi (Mycena s.s.) driven by repeated elements and novel gene families across ecological guilds.</title>
        <authorList>
            <consortium name="Lawrence Berkeley National Laboratory"/>
            <person name="Harder C.B."/>
            <person name="Miyauchi S."/>
            <person name="Viragh M."/>
            <person name="Kuo A."/>
            <person name="Thoen E."/>
            <person name="Andreopoulos B."/>
            <person name="Lu D."/>
            <person name="Skrede I."/>
            <person name="Drula E."/>
            <person name="Henrissat B."/>
            <person name="Morin E."/>
            <person name="Kohler A."/>
            <person name="Barry K."/>
            <person name="LaButti K."/>
            <person name="Morin E."/>
            <person name="Salamov A."/>
            <person name="Lipzen A."/>
            <person name="Mereny Z."/>
            <person name="Hegedus B."/>
            <person name="Baldrian P."/>
            <person name="Stursova M."/>
            <person name="Weitz H."/>
            <person name="Taylor A."/>
            <person name="Grigoriev I.V."/>
            <person name="Nagy L.G."/>
            <person name="Martin F."/>
            <person name="Kauserud H."/>
        </authorList>
    </citation>
    <scope>NUCLEOTIDE SEQUENCE</scope>
    <source>
        <strain evidence="2">CBHHK067</strain>
    </source>
</reference>
<dbReference type="AlphaFoldDB" id="A0AAD7G7S3"/>
<dbReference type="Proteomes" id="UP001221757">
    <property type="component" value="Unassembled WGS sequence"/>
</dbReference>
<evidence type="ECO:0000313" key="2">
    <source>
        <dbReference type="EMBL" id="KAJ7675515.1"/>
    </source>
</evidence>
<name>A0AAD7G7S3_MYCRO</name>
<accession>A0AAD7G7S3</accession>
<evidence type="ECO:0000256" key="1">
    <source>
        <dbReference type="SAM" id="Phobius"/>
    </source>
</evidence>
<keyword evidence="3" id="KW-1185">Reference proteome</keyword>
<protein>
    <submittedName>
        <fullName evidence="2">Uncharacterized protein</fullName>
    </submittedName>
</protein>
<organism evidence="2 3">
    <name type="scientific">Mycena rosella</name>
    <name type="common">Pink bonnet</name>
    <name type="synonym">Agaricus rosellus</name>
    <dbReference type="NCBI Taxonomy" id="1033263"/>
    <lineage>
        <taxon>Eukaryota</taxon>
        <taxon>Fungi</taxon>
        <taxon>Dikarya</taxon>
        <taxon>Basidiomycota</taxon>
        <taxon>Agaricomycotina</taxon>
        <taxon>Agaricomycetes</taxon>
        <taxon>Agaricomycetidae</taxon>
        <taxon>Agaricales</taxon>
        <taxon>Marasmiineae</taxon>
        <taxon>Mycenaceae</taxon>
        <taxon>Mycena</taxon>
    </lineage>
</organism>